<accession>A0ABD1LN89</accession>
<evidence type="ECO:0008006" key="3">
    <source>
        <dbReference type="Google" id="ProtNLM"/>
    </source>
</evidence>
<dbReference type="InterPro" id="IPR032675">
    <property type="entry name" value="LRR_dom_sf"/>
</dbReference>
<dbReference type="PANTHER" id="PTHR34145">
    <property type="entry name" value="OS02G0105600 PROTEIN"/>
    <property type="match status" value="1"/>
</dbReference>
<name>A0ABD1LN89_9FABA</name>
<dbReference type="PANTHER" id="PTHR34145:SF28">
    <property type="entry name" value="F-BOX DOMAIN-CONTAINING PROTEIN"/>
    <property type="match status" value="1"/>
</dbReference>
<comment type="caution">
    <text evidence="1">The sequence shown here is derived from an EMBL/GenBank/DDBJ whole genome shotgun (WGS) entry which is preliminary data.</text>
</comment>
<evidence type="ECO:0000313" key="1">
    <source>
        <dbReference type="EMBL" id="KAL2324938.1"/>
    </source>
</evidence>
<dbReference type="EMBL" id="JBGMDY010000008">
    <property type="protein sequence ID" value="KAL2324938.1"/>
    <property type="molecule type" value="Genomic_DNA"/>
</dbReference>
<dbReference type="SUPFAM" id="SSF52047">
    <property type="entry name" value="RNI-like"/>
    <property type="match status" value="1"/>
</dbReference>
<dbReference type="Proteomes" id="UP001603857">
    <property type="component" value="Unassembled WGS sequence"/>
</dbReference>
<sequence>MFISMNHLRSVKDVSLGWIGVNTSTLKTLLSICRNLESLSLKKCWNLDHFDFGGRELGLRRLVIDNCDFVNVDYVGFSAPNLKFFKYIFWDIGGFSNRLVYMFSQYAVFYFRTLKVVELKGFRGTTNEVWACIYLIQAGCVLEQIIVDVVKKEADAYSVQRYANERLLLKVPKASKNLQISIV</sequence>
<keyword evidence="2" id="KW-1185">Reference proteome</keyword>
<dbReference type="InterPro" id="IPR053772">
    <property type="entry name" value="At1g61320/At1g61330-like"/>
</dbReference>
<organism evidence="1 2">
    <name type="scientific">Flemingia macrophylla</name>
    <dbReference type="NCBI Taxonomy" id="520843"/>
    <lineage>
        <taxon>Eukaryota</taxon>
        <taxon>Viridiplantae</taxon>
        <taxon>Streptophyta</taxon>
        <taxon>Embryophyta</taxon>
        <taxon>Tracheophyta</taxon>
        <taxon>Spermatophyta</taxon>
        <taxon>Magnoliopsida</taxon>
        <taxon>eudicotyledons</taxon>
        <taxon>Gunneridae</taxon>
        <taxon>Pentapetalae</taxon>
        <taxon>rosids</taxon>
        <taxon>fabids</taxon>
        <taxon>Fabales</taxon>
        <taxon>Fabaceae</taxon>
        <taxon>Papilionoideae</taxon>
        <taxon>50 kb inversion clade</taxon>
        <taxon>NPAAA clade</taxon>
        <taxon>indigoferoid/millettioid clade</taxon>
        <taxon>Phaseoleae</taxon>
        <taxon>Flemingia</taxon>
    </lineage>
</organism>
<proteinExistence type="predicted"/>
<gene>
    <name evidence="1" type="ORF">Fmac_023996</name>
</gene>
<dbReference type="AlphaFoldDB" id="A0ABD1LN89"/>
<protein>
    <recommendedName>
        <fullName evidence="3">F-box protein</fullName>
    </recommendedName>
</protein>
<evidence type="ECO:0000313" key="2">
    <source>
        <dbReference type="Proteomes" id="UP001603857"/>
    </source>
</evidence>
<dbReference type="Gene3D" id="3.80.10.10">
    <property type="entry name" value="Ribonuclease Inhibitor"/>
    <property type="match status" value="1"/>
</dbReference>
<reference evidence="1 2" key="1">
    <citation type="submission" date="2024-08" db="EMBL/GenBank/DDBJ databases">
        <title>Insights into the chromosomal genome structure of Flemingia macrophylla.</title>
        <authorList>
            <person name="Ding Y."/>
            <person name="Zhao Y."/>
            <person name="Bi W."/>
            <person name="Wu M."/>
            <person name="Zhao G."/>
            <person name="Gong Y."/>
            <person name="Li W."/>
            <person name="Zhang P."/>
        </authorList>
    </citation>
    <scope>NUCLEOTIDE SEQUENCE [LARGE SCALE GENOMIC DNA]</scope>
    <source>
        <strain evidence="1">DYQJB</strain>
        <tissue evidence="1">Leaf</tissue>
    </source>
</reference>